<evidence type="ECO:0000313" key="1">
    <source>
        <dbReference type="EMBL" id="SVE30336.1"/>
    </source>
</evidence>
<sequence length="72" mass="8218">MFLFILLAIASIYASKNQSLEEAIANRRILKEGQIAIDEKKISIYEQITEEFEEVGDILDNQDIDVSELESL</sequence>
<reference evidence="1" key="1">
    <citation type="submission" date="2018-05" db="EMBL/GenBank/DDBJ databases">
        <authorList>
            <person name="Lanie J.A."/>
            <person name="Ng W.-L."/>
            <person name="Kazmierczak K.M."/>
            <person name="Andrzejewski T.M."/>
            <person name="Davidsen T.M."/>
            <person name="Wayne K.J."/>
            <person name="Tettelin H."/>
            <person name="Glass J.I."/>
            <person name="Rusch D."/>
            <person name="Podicherti R."/>
            <person name="Tsui H.-C.T."/>
            <person name="Winkler M.E."/>
        </authorList>
    </citation>
    <scope>NUCLEOTIDE SEQUENCE</scope>
</reference>
<feature type="non-terminal residue" evidence="1">
    <location>
        <position position="72"/>
    </location>
</feature>
<name>A0A383CD81_9ZZZZ</name>
<gene>
    <name evidence="1" type="ORF">METZ01_LOCUS483190</name>
</gene>
<dbReference type="AlphaFoldDB" id="A0A383CD81"/>
<proteinExistence type="predicted"/>
<dbReference type="EMBL" id="UINC01207998">
    <property type="protein sequence ID" value="SVE30336.1"/>
    <property type="molecule type" value="Genomic_DNA"/>
</dbReference>
<accession>A0A383CD81</accession>
<protein>
    <submittedName>
        <fullName evidence="1">Uncharacterized protein</fullName>
    </submittedName>
</protein>
<organism evidence="1">
    <name type="scientific">marine metagenome</name>
    <dbReference type="NCBI Taxonomy" id="408172"/>
    <lineage>
        <taxon>unclassified sequences</taxon>
        <taxon>metagenomes</taxon>
        <taxon>ecological metagenomes</taxon>
    </lineage>
</organism>